<organism evidence="20 21">
    <name type="scientific">Cyprinodon variegatus</name>
    <name type="common">Sheepshead minnow</name>
    <dbReference type="NCBI Taxonomy" id="28743"/>
    <lineage>
        <taxon>Eukaryota</taxon>
        <taxon>Metazoa</taxon>
        <taxon>Chordata</taxon>
        <taxon>Craniata</taxon>
        <taxon>Vertebrata</taxon>
        <taxon>Euteleostomi</taxon>
        <taxon>Actinopterygii</taxon>
        <taxon>Neopterygii</taxon>
        <taxon>Teleostei</taxon>
        <taxon>Neoteleostei</taxon>
        <taxon>Acanthomorphata</taxon>
        <taxon>Ovalentaria</taxon>
        <taxon>Atherinomorphae</taxon>
        <taxon>Cyprinodontiformes</taxon>
        <taxon>Cyprinodontidae</taxon>
        <taxon>Cyprinodon</taxon>
    </lineage>
</organism>
<sequence length="1055" mass="119709">ELEMEGICGIQILHTFLLLWTSIDWNVAPVAGSQQGIPLSVVKLWASAFGGEIKSISAKYSGSQLLQKKYKEPEKSVRVEEIDGVKLVKNLAVKMEEMFQRKAEATRRLVEAAEEAHHQHEENPDLQYEYFNAVLINEVDEEGNNVELGGEFILEPNDHFNNLSVNLSLSVVQVPTNMYNKDPDIVNGVYWSEALNKVFVENFERDPTLIWQYFGSAKGFFRQYPGEIKWHPDEHGVIGFDCRNRKWYIQAATSPKDVVILVDVSGSMKGLRLTIARQTVSSILDTLGDDDFFNIIAYNQEIHYVEPCLNGTLVRADTTNKDHFREHLDKLFAKGIGLLGEALTEAFTILNDFNQTGRGSVCSQAIMLVTDGATKMYDDVFEKYNWPDRKVIFTVLKGVCFIAGYFSQISTLADVQENVMRYLHVMSRPKVIDHEHDTVWTEAYADSAVSMSNCINSSGILLGVAGTDIPLQELMKLIPKHMLGIHGYAFAITNNGYILTHPDLRPLYQEGQRRRKPYYSSVDLSEVEWEDKDDILRNAMVNRRTGTFSMEVKRTVDRGRRVLKMHNDYYYTDIKGTPFSVGVALSKGHGKYFFRGNVSMDAGLRDLEQPDVALADEWTYCNTEEKHEHRHLTQIQAIKLFMTGRRPHLKCDRELIQEVLFDAVVTAPLKSYWNSLALNKSENPEKGVEIAFLGTRTGLSRTNLFVPKDQLSNQDFLTAEDKEGVFNADHFPLWYKRAAEQVPGTFVYSIPFSTALENKSVVLASTAIQLLDDRKSPIVAAVGIQMKLEYFQRKFWTACRQCTALDGKCIISCDSEDINCYLIDNNGFILVTEEQSQTGLFFGEVEGAVMNKLLQMGSFKRITLYDYQALCREYAGSSDSARTLSDPFSLVKWLLTELVIFLLEFNLYSWWNVDFSVKAQRIRGKTMMVPCDTVYPAFVSERTIKETTGNIDCGGCVRSFVIQQIPSSNLFMVVVENKCDCSIIPPVTMDPIEIMYILYRSDKMLLLKLQKDRKKPESCHPFHPEENAMECGSACRFSSSLALPLMPLIAATISR</sequence>
<evidence type="ECO:0000256" key="13">
    <source>
        <dbReference type="ARBA" id="ARBA00023136"/>
    </source>
</evidence>
<dbReference type="Pfam" id="PF08399">
    <property type="entry name" value="VWA_N"/>
    <property type="match status" value="1"/>
</dbReference>
<dbReference type="SMART" id="SM00327">
    <property type="entry name" value="VWA"/>
    <property type="match status" value="1"/>
</dbReference>
<evidence type="ECO:0000256" key="1">
    <source>
        <dbReference type="ARBA" id="ARBA00004479"/>
    </source>
</evidence>
<feature type="coiled-coil region" evidence="17">
    <location>
        <begin position="88"/>
        <end position="123"/>
    </location>
</feature>
<keyword evidence="13" id="KW-0472">Membrane</keyword>
<dbReference type="Gene3D" id="3.30.450.20">
    <property type="entry name" value="PAS domain"/>
    <property type="match status" value="1"/>
</dbReference>
<keyword evidence="17" id="KW-0175">Coiled coil</keyword>
<dbReference type="FunFam" id="3.30.450.20:FF:000012">
    <property type="entry name" value="Calcium channel, voltage-dependent, alpha2/delta subunit 3"/>
    <property type="match status" value="1"/>
</dbReference>
<keyword evidence="3" id="KW-0813">Transport</keyword>
<evidence type="ECO:0000256" key="11">
    <source>
        <dbReference type="ARBA" id="ARBA00022989"/>
    </source>
</evidence>
<keyword evidence="11" id="KW-1133">Transmembrane helix</keyword>
<evidence type="ECO:0000256" key="4">
    <source>
        <dbReference type="ARBA" id="ARBA00022568"/>
    </source>
</evidence>
<evidence type="ECO:0000256" key="10">
    <source>
        <dbReference type="ARBA" id="ARBA00022882"/>
    </source>
</evidence>
<dbReference type="Pfam" id="PF00092">
    <property type="entry name" value="VWA"/>
    <property type="match status" value="1"/>
</dbReference>
<evidence type="ECO:0000256" key="16">
    <source>
        <dbReference type="ARBA" id="ARBA00023303"/>
    </source>
</evidence>
<dbReference type="InterPro" id="IPR002035">
    <property type="entry name" value="VWF_A"/>
</dbReference>
<dbReference type="InterPro" id="IPR036465">
    <property type="entry name" value="vWFA_dom_sf"/>
</dbReference>
<evidence type="ECO:0000256" key="17">
    <source>
        <dbReference type="SAM" id="Coils"/>
    </source>
</evidence>
<dbReference type="FunFam" id="3.40.50.410:FF:000007">
    <property type="entry name" value="Calcium voltage-gated channel auxiliary subunit alpha2delta 3"/>
    <property type="match status" value="1"/>
</dbReference>
<dbReference type="AlphaFoldDB" id="A0A3Q2EEV5"/>
<protein>
    <submittedName>
        <fullName evidence="20">Calcium channel, voltage dependent, alpha2/delta subunit 3</fullName>
    </submittedName>
</protein>
<keyword evidence="16" id="KW-0407">Ion channel</keyword>
<reference evidence="20" key="2">
    <citation type="submission" date="2025-09" db="UniProtKB">
        <authorList>
            <consortium name="Ensembl"/>
        </authorList>
    </citation>
    <scope>IDENTIFICATION</scope>
</reference>
<evidence type="ECO:0000259" key="19">
    <source>
        <dbReference type="PROSITE" id="PS50234"/>
    </source>
</evidence>
<feature type="chain" id="PRO_5018711209" evidence="18">
    <location>
        <begin position="33"/>
        <end position="1055"/>
    </location>
</feature>
<dbReference type="PANTHER" id="PTHR10166:SF56">
    <property type="entry name" value="VOLTAGE-DEPENDENT CALCIUM CHANNEL SUBUNIT ALPHA-2_DELTA-3 ISOFORM X1"/>
    <property type="match status" value="1"/>
</dbReference>
<keyword evidence="14" id="KW-1015">Disulfide bond</keyword>
<evidence type="ECO:0000256" key="8">
    <source>
        <dbReference type="ARBA" id="ARBA00022729"/>
    </source>
</evidence>
<evidence type="ECO:0000256" key="5">
    <source>
        <dbReference type="ARBA" id="ARBA00022673"/>
    </source>
</evidence>
<name>A0A3Q2EEV5_CYPVA</name>
<comment type="subcellular location">
    <subcellularLocation>
        <location evidence="1">Membrane</location>
        <topology evidence="1">Single-pass type I membrane protein</topology>
    </subcellularLocation>
</comment>
<dbReference type="Pfam" id="PF08473">
    <property type="entry name" value="VGCC_alpha2"/>
    <property type="match status" value="1"/>
</dbReference>
<evidence type="ECO:0000256" key="7">
    <source>
        <dbReference type="ARBA" id="ARBA00022723"/>
    </source>
</evidence>
<feature type="signal peptide" evidence="18">
    <location>
        <begin position="1"/>
        <end position="32"/>
    </location>
</feature>
<keyword evidence="8 18" id="KW-0732">Signal</keyword>
<dbReference type="PROSITE" id="PS50234">
    <property type="entry name" value="VWFA"/>
    <property type="match status" value="1"/>
</dbReference>
<evidence type="ECO:0000313" key="20">
    <source>
        <dbReference type="Ensembl" id="ENSCVAP00000030254.1"/>
    </source>
</evidence>
<dbReference type="GO" id="GO:0005891">
    <property type="term" value="C:voltage-gated calcium channel complex"/>
    <property type="evidence" value="ECO:0007669"/>
    <property type="project" value="TreeGrafter"/>
</dbReference>
<dbReference type="OMA" id="WVYCEYS"/>
<keyword evidence="15" id="KW-0325">Glycoprotein</keyword>
<evidence type="ECO:0000256" key="12">
    <source>
        <dbReference type="ARBA" id="ARBA00023065"/>
    </source>
</evidence>
<dbReference type="SUPFAM" id="SSF53300">
    <property type="entry name" value="vWA-like"/>
    <property type="match status" value="1"/>
</dbReference>
<proteinExistence type="inferred from homology"/>
<keyword evidence="21" id="KW-1185">Reference proteome</keyword>
<evidence type="ECO:0000256" key="3">
    <source>
        <dbReference type="ARBA" id="ARBA00022448"/>
    </source>
</evidence>
<dbReference type="STRING" id="28743.ENSCVAP00000030254"/>
<dbReference type="GO" id="GO:0005245">
    <property type="term" value="F:voltage-gated calcium channel activity"/>
    <property type="evidence" value="ECO:0007669"/>
    <property type="project" value="TreeGrafter"/>
</dbReference>
<comment type="similarity">
    <text evidence="2">Belongs to the calcium channel subunit alpha-2/delta family.</text>
</comment>
<evidence type="ECO:0000256" key="15">
    <source>
        <dbReference type="ARBA" id="ARBA00023180"/>
    </source>
</evidence>
<evidence type="ECO:0000256" key="9">
    <source>
        <dbReference type="ARBA" id="ARBA00022837"/>
    </source>
</evidence>
<evidence type="ECO:0000256" key="6">
    <source>
        <dbReference type="ARBA" id="ARBA00022692"/>
    </source>
</evidence>
<dbReference type="GO" id="GO:0046872">
    <property type="term" value="F:metal ion binding"/>
    <property type="evidence" value="ECO:0007669"/>
    <property type="project" value="UniProtKB-KW"/>
</dbReference>
<keyword evidence="5" id="KW-0107">Calcium channel</keyword>
<evidence type="ECO:0000256" key="2">
    <source>
        <dbReference type="ARBA" id="ARBA00007060"/>
    </source>
</evidence>
<dbReference type="Gene3D" id="3.40.50.410">
    <property type="entry name" value="von Willebrand factor, type A domain"/>
    <property type="match status" value="1"/>
</dbReference>
<dbReference type="Ensembl" id="ENSCVAT00000024144.1">
    <property type="protein sequence ID" value="ENSCVAP00000030254.1"/>
    <property type="gene ID" value="ENSCVAG00000018764.1"/>
</dbReference>
<reference evidence="20" key="1">
    <citation type="submission" date="2025-08" db="UniProtKB">
        <authorList>
            <consortium name="Ensembl"/>
        </authorList>
    </citation>
    <scope>IDENTIFICATION</scope>
</reference>
<dbReference type="InterPro" id="IPR013608">
    <property type="entry name" value="VWA_N"/>
</dbReference>
<dbReference type="PANTHER" id="PTHR10166">
    <property type="entry name" value="VOLTAGE-DEPENDENT CALCIUM CHANNEL SUBUNIT ALPHA-2/DELTA-RELATED"/>
    <property type="match status" value="1"/>
</dbReference>
<feature type="domain" description="VWFA" evidence="19">
    <location>
        <begin position="257"/>
        <end position="439"/>
    </location>
</feature>
<keyword evidence="10" id="KW-0851">Voltage-gated channel</keyword>
<evidence type="ECO:0000256" key="14">
    <source>
        <dbReference type="ARBA" id="ARBA00023157"/>
    </source>
</evidence>
<keyword evidence="7" id="KW-0479">Metal-binding</keyword>
<evidence type="ECO:0000313" key="21">
    <source>
        <dbReference type="Proteomes" id="UP000265020"/>
    </source>
</evidence>
<accession>A0A3Q2EEV5</accession>
<dbReference type="InterPro" id="IPR051173">
    <property type="entry name" value="Ca_channel_alpha-2/delta"/>
</dbReference>
<dbReference type="GeneTree" id="ENSGT00940000155766"/>
<dbReference type="GO" id="GO:0046959">
    <property type="term" value="P:habituation"/>
    <property type="evidence" value="ECO:0007669"/>
    <property type="project" value="Ensembl"/>
</dbReference>
<keyword evidence="6" id="KW-0812">Transmembrane</keyword>
<dbReference type="Proteomes" id="UP000265020">
    <property type="component" value="Unassembled WGS sequence"/>
</dbReference>
<keyword evidence="9" id="KW-0106">Calcium</keyword>
<evidence type="ECO:0000256" key="18">
    <source>
        <dbReference type="SAM" id="SignalP"/>
    </source>
</evidence>
<dbReference type="InterPro" id="IPR013680">
    <property type="entry name" value="VDCC_a2/dsu"/>
</dbReference>
<keyword evidence="4" id="KW-0109">Calcium transport</keyword>
<keyword evidence="12" id="KW-0406">Ion transport</keyword>